<organism evidence="1 2">
    <name type="scientific">Photobacterium kishitanii</name>
    <dbReference type="NCBI Taxonomy" id="318456"/>
    <lineage>
        <taxon>Bacteria</taxon>
        <taxon>Pseudomonadati</taxon>
        <taxon>Pseudomonadota</taxon>
        <taxon>Gammaproteobacteria</taxon>
        <taxon>Vibrionales</taxon>
        <taxon>Vibrionaceae</taxon>
        <taxon>Photobacterium</taxon>
    </lineage>
</organism>
<comment type="caution">
    <text evidence="1">The sequence shown here is derived from an EMBL/GenBank/DDBJ whole genome shotgun (WGS) entry which is preliminary data.</text>
</comment>
<name>A0A2T3KLI1_9GAMM</name>
<dbReference type="EMBL" id="PYNF01000003">
    <property type="protein sequence ID" value="PSV00513.1"/>
    <property type="molecule type" value="Genomic_DNA"/>
</dbReference>
<dbReference type="RefSeq" id="WP_107289143.1">
    <property type="nucleotide sequence ID" value="NZ_PYNF01000003.1"/>
</dbReference>
<sequence length="97" mass="10872">MKFKIDSTKILSRSEFIDQFVEMLLSLDGADTASIVEHHFGEGISYLGGGYWTIIQDDKSTLTVTDISPDIYKLMENLPNDQLLSAFSNFAVNPRPI</sequence>
<reference evidence="1 2" key="1">
    <citation type="submission" date="2018-01" db="EMBL/GenBank/DDBJ databases">
        <title>Whole genome sequencing of Histamine producing bacteria.</title>
        <authorList>
            <person name="Butler K."/>
        </authorList>
    </citation>
    <scope>NUCLEOTIDE SEQUENCE [LARGE SCALE GENOMIC DNA]</scope>
    <source>
        <strain evidence="1 2">FS-7.2</strain>
    </source>
</reference>
<accession>A0A2T3KLI1</accession>
<gene>
    <name evidence="1" type="ORF">C9J27_05105</name>
</gene>
<dbReference type="Proteomes" id="UP000241426">
    <property type="component" value="Unassembled WGS sequence"/>
</dbReference>
<evidence type="ECO:0000313" key="2">
    <source>
        <dbReference type="Proteomes" id="UP000241426"/>
    </source>
</evidence>
<proteinExistence type="predicted"/>
<protein>
    <submittedName>
        <fullName evidence="1">Uncharacterized protein</fullName>
    </submittedName>
</protein>
<dbReference type="AlphaFoldDB" id="A0A2T3KLI1"/>
<evidence type="ECO:0000313" key="1">
    <source>
        <dbReference type="EMBL" id="PSV00513.1"/>
    </source>
</evidence>